<evidence type="ECO:0000313" key="7">
    <source>
        <dbReference type="EMBL" id="NTY58789.1"/>
    </source>
</evidence>
<dbReference type="RefSeq" id="WP_240163048.1">
    <property type="nucleotide sequence ID" value="NZ_VBSB01000003.1"/>
</dbReference>
<evidence type="ECO:0000256" key="2">
    <source>
        <dbReference type="ARBA" id="ARBA00022723"/>
    </source>
</evidence>
<keyword evidence="4" id="KW-0560">Oxidoreductase</keyword>
<dbReference type="PANTHER" id="PTHR43880:SF12">
    <property type="entry name" value="ALCOHOL DEHYDROGENASE CLASS-3"/>
    <property type="match status" value="1"/>
</dbReference>
<dbReference type="InterPro" id="IPR013154">
    <property type="entry name" value="ADH-like_N"/>
</dbReference>
<evidence type="ECO:0000313" key="8">
    <source>
        <dbReference type="Proteomes" id="UP000708347"/>
    </source>
</evidence>
<gene>
    <name evidence="7" type="ORF">FEG63_04390</name>
</gene>
<dbReference type="EMBL" id="VBSB01000003">
    <property type="protein sequence ID" value="NTY58789.1"/>
    <property type="molecule type" value="Genomic_DNA"/>
</dbReference>
<dbReference type="PANTHER" id="PTHR43880">
    <property type="entry name" value="ALCOHOL DEHYDROGENASE"/>
    <property type="match status" value="1"/>
</dbReference>
<sequence length="405" mass="44076">MKSQAAVLHGVGQDWQIETIELDPPRAGEVLVKMSVAGICHSDDHFATEDSVPDENLVALIEAAGMPLPEWFPLLGGHEGAGIVHEIGPGVTTLQPGDHVAVSFIPSCGDCRWCATGASYLCDVGGRVFSKNMITDDTPRRHLGDQDLMALMQVGTFSEYVVASERSFIKVHDWISLDADNVVLTYPSGRIERDTAGFHWHDASGRFEIHGTGVTDIFTVHVPEQAGIDDQAYYRHELLAATGTIDGVAVSGYLHQDYAYGPGGKVYPELPIARQLQGMWVSWLHEYPDGERGGGSFWQGRDGVPFGPGYQLKAGVTTAHNDIVATPTFNAAGKLTALDTVIGADSYAFTFDTAGSYVHYFGRLTSSSDARHPARSWCWVEYAGAMLSPEILDMVMQQYRLARGR</sequence>
<comment type="similarity">
    <text evidence="1">Belongs to the zinc-containing alcohol dehydrogenase family.</text>
</comment>
<comment type="caution">
    <text evidence="7">The sequence shown here is derived from an EMBL/GenBank/DDBJ whole genome shotgun (WGS) entry which is preliminary data.</text>
</comment>
<dbReference type="Proteomes" id="UP000708347">
    <property type="component" value="Unassembled WGS sequence"/>
</dbReference>
<feature type="domain" description="Alcohol dehydrogenase-like N-terminal" evidence="6">
    <location>
        <begin position="27"/>
        <end position="173"/>
    </location>
</feature>
<evidence type="ECO:0000256" key="3">
    <source>
        <dbReference type="ARBA" id="ARBA00022833"/>
    </source>
</evidence>
<proteinExistence type="inferred from homology"/>
<dbReference type="Gene3D" id="3.90.180.10">
    <property type="entry name" value="Medium-chain alcohol dehydrogenases, catalytic domain"/>
    <property type="match status" value="1"/>
</dbReference>
<protein>
    <recommendedName>
        <fullName evidence="6">Alcohol dehydrogenase-like N-terminal domain-containing protein</fullName>
    </recommendedName>
</protein>
<dbReference type="Pfam" id="PF08240">
    <property type="entry name" value="ADH_N"/>
    <property type="match status" value="1"/>
</dbReference>
<dbReference type="InterPro" id="IPR011032">
    <property type="entry name" value="GroES-like_sf"/>
</dbReference>
<evidence type="ECO:0000256" key="1">
    <source>
        <dbReference type="ARBA" id="ARBA00008072"/>
    </source>
</evidence>
<evidence type="ECO:0000256" key="5">
    <source>
        <dbReference type="ARBA" id="ARBA00023027"/>
    </source>
</evidence>
<keyword evidence="8" id="KW-1185">Reference proteome</keyword>
<accession>A0ABX2JPS8</accession>
<keyword evidence="2" id="KW-0479">Metal-binding</keyword>
<evidence type="ECO:0000256" key="4">
    <source>
        <dbReference type="ARBA" id="ARBA00023002"/>
    </source>
</evidence>
<keyword evidence="3" id="KW-0862">Zinc</keyword>
<dbReference type="InterPro" id="IPR002328">
    <property type="entry name" value="ADH_Zn_CS"/>
</dbReference>
<keyword evidence="5" id="KW-0520">NAD</keyword>
<dbReference type="SUPFAM" id="SSF50129">
    <property type="entry name" value="GroES-like"/>
    <property type="match status" value="1"/>
</dbReference>
<dbReference type="PROSITE" id="PS00059">
    <property type="entry name" value="ADH_ZINC"/>
    <property type="match status" value="1"/>
</dbReference>
<evidence type="ECO:0000259" key="6">
    <source>
        <dbReference type="Pfam" id="PF08240"/>
    </source>
</evidence>
<reference evidence="7 8" key="1">
    <citation type="submission" date="2019-05" db="EMBL/GenBank/DDBJ databases">
        <title>Mycolicibacterium sphagni ENV482 genome assembly.</title>
        <authorList>
            <person name="Chen W."/>
            <person name="Faulkner N.W."/>
            <person name="Hyman M.R."/>
        </authorList>
    </citation>
    <scope>NUCLEOTIDE SEQUENCE [LARGE SCALE GENOMIC DNA]</scope>
    <source>
        <strain evidence="7 8">ENV482</strain>
    </source>
</reference>
<organism evidence="7 8">
    <name type="scientific">Mycolicibacterium sphagni</name>
    <dbReference type="NCBI Taxonomy" id="1786"/>
    <lineage>
        <taxon>Bacteria</taxon>
        <taxon>Bacillati</taxon>
        <taxon>Actinomycetota</taxon>
        <taxon>Actinomycetes</taxon>
        <taxon>Mycobacteriales</taxon>
        <taxon>Mycobacteriaceae</taxon>
        <taxon>Mycolicibacterium</taxon>
    </lineage>
</organism>
<name>A0ABX2JPS8_9MYCO</name>